<dbReference type="InterPro" id="IPR017946">
    <property type="entry name" value="PLC-like_Pdiesterase_TIM-brl"/>
</dbReference>
<dbReference type="PANTHER" id="PTHR46211:SF14">
    <property type="entry name" value="GLYCEROPHOSPHODIESTER PHOSPHODIESTERASE"/>
    <property type="match status" value="1"/>
</dbReference>
<gene>
    <name evidence="2" type="ORF">M0651_17060</name>
</gene>
<dbReference type="InterPro" id="IPR030395">
    <property type="entry name" value="GP_PDE_dom"/>
</dbReference>
<dbReference type="GO" id="GO:0008081">
    <property type="term" value="F:phosphoric diester hydrolase activity"/>
    <property type="evidence" value="ECO:0007669"/>
    <property type="project" value="InterPro"/>
</dbReference>
<evidence type="ECO:0000313" key="2">
    <source>
        <dbReference type="EMBL" id="MCK8488882.1"/>
    </source>
</evidence>
<dbReference type="AlphaFoldDB" id="A0A9X2BRG0"/>
<reference evidence="2" key="1">
    <citation type="submission" date="2022-04" db="EMBL/GenBank/DDBJ databases">
        <authorList>
            <person name="Seo M.-J."/>
        </authorList>
    </citation>
    <scope>NUCLEOTIDE SEQUENCE</scope>
    <source>
        <strain evidence="2">MBLB2552</strain>
    </source>
</reference>
<sequence length="743" mass="83251">MEGTSADKAAVKSGALEIDASTSPDNPSRLLLPEYLNLFGDYKIEADVTHLSANEATRWHSIMYRIQNNNYPYYQMAVRQNATAPNGVEFAERTSANAWNVMNKSAFSEPIDAGQMYHYTIQTQGNRVREFINDELLIDTDNGGSYLKGGIGLQANGSKMKVDNLRIALQLKELPPRPEDHFVQVREVDTEIAMAPSIITEFSSKHQLENMDHGQLPATVIMHVDARLRVKTSDRRTSMISLEDALDAIGNRMMPAFYVNDRQTVDALVPYLKSMELEDAFVVSDQADLVARAREGYPMLRGIMDFSKERVGTTGDLMKIRKKTTLAQSKIAILSQAEATIEHVSYLQQRTIVVWVKEDTTKHRNEQYVSLHQMITSGANGIVTTSPSEAFRALKVYSHTRTLIRKPLIIGHRGMPSVAPENTIISNELALDTGADFIENDIFLSKDGYLVIIHDSTVDSSTNGSGRVEEFTLEQLRQLQVNQVPGTYYPEARIATLEEQIDLARKRRAMIYAEIKTDNPAAVDAFVKLVKKKRAEDLINVMSFNTSQLDRLAEQLPDMPLGLLTSGYANENNVNRGLRDALRTVQTYNSTLNISYGGLGEKFMEAAHHRGLLISPWTYNNLSDYKGVFLQGAYGITTDYAYWSKDWVYSVQPEKAEYVLEVGNSMEVSANVESYNRARTAVKPSIVLLEDDGIVSVEGNRITGNKAGRTYALLRYTSVIDEENQYDVYTEPVLLVVKKGRGK</sequence>
<dbReference type="Pfam" id="PF06439">
    <property type="entry name" value="3keto-disac_hyd"/>
    <property type="match status" value="1"/>
</dbReference>
<comment type="caution">
    <text evidence="2">The sequence shown here is derived from an EMBL/GenBank/DDBJ whole genome shotgun (WGS) entry which is preliminary data.</text>
</comment>
<organism evidence="2 3">
    <name type="scientific">Paenibacillus mellifer</name>
    <dbReference type="NCBI Taxonomy" id="2937794"/>
    <lineage>
        <taxon>Bacteria</taxon>
        <taxon>Bacillati</taxon>
        <taxon>Bacillota</taxon>
        <taxon>Bacilli</taxon>
        <taxon>Bacillales</taxon>
        <taxon>Paenibacillaceae</taxon>
        <taxon>Paenibacillus</taxon>
    </lineage>
</organism>
<dbReference type="SUPFAM" id="SSF51695">
    <property type="entry name" value="PLC-like phosphodiesterases"/>
    <property type="match status" value="1"/>
</dbReference>
<dbReference type="Proteomes" id="UP001139534">
    <property type="component" value="Unassembled WGS sequence"/>
</dbReference>
<dbReference type="PROSITE" id="PS51704">
    <property type="entry name" value="GP_PDE"/>
    <property type="match status" value="1"/>
</dbReference>
<dbReference type="PANTHER" id="PTHR46211">
    <property type="entry name" value="GLYCEROPHOSPHORYL DIESTER PHOSPHODIESTERASE"/>
    <property type="match status" value="1"/>
</dbReference>
<dbReference type="InterPro" id="IPR010496">
    <property type="entry name" value="AL/BT2_dom"/>
</dbReference>
<dbReference type="GO" id="GO:0006629">
    <property type="term" value="P:lipid metabolic process"/>
    <property type="evidence" value="ECO:0007669"/>
    <property type="project" value="InterPro"/>
</dbReference>
<protein>
    <submittedName>
        <fullName evidence="2">DUF1080 domain-containing protein</fullName>
    </submittedName>
</protein>
<feature type="domain" description="GP-PDE" evidence="1">
    <location>
        <begin position="407"/>
        <end position="648"/>
    </location>
</feature>
<evidence type="ECO:0000259" key="1">
    <source>
        <dbReference type="PROSITE" id="PS51704"/>
    </source>
</evidence>
<dbReference type="Gene3D" id="3.20.20.190">
    <property type="entry name" value="Phosphatidylinositol (PI) phosphodiesterase"/>
    <property type="match status" value="2"/>
</dbReference>
<dbReference type="Gene3D" id="2.60.120.560">
    <property type="entry name" value="Exo-inulinase, domain 1"/>
    <property type="match status" value="1"/>
</dbReference>
<evidence type="ECO:0000313" key="3">
    <source>
        <dbReference type="Proteomes" id="UP001139534"/>
    </source>
</evidence>
<keyword evidence="3" id="KW-1185">Reference proteome</keyword>
<name>A0A9X2BRG0_9BACL</name>
<proteinExistence type="predicted"/>
<dbReference type="Pfam" id="PF03009">
    <property type="entry name" value="GDPD"/>
    <property type="match status" value="1"/>
</dbReference>
<dbReference type="EMBL" id="JALPRK010000017">
    <property type="protein sequence ID" value="MCK8488882.1"/>
    <property type="molecule type" value="Genomic_DNA"/>
</dbReference>
<accession>A0A9X2BRG0</accession>